<sequence length="247" mass="27468">GKKTNNTGVWVRGDSGGGESDCCKSNWVVVVKTKSRGRLETELPETSEPFQVDVPHPARPVPETQPPDTLINPLVADDVVLIQLNNWMVEDEENEEPNGDTKEEEFIDDESSRDRGRGRGRAALSSKHALSPSPTTSTPGTSQVAPTIPPAIAVPSPQPAATDAQQVDASSQLNVDSSFDPDNNDCTQAISEVFELMLNELWLNYSEIPEDVQKWWFEKWAEGFTWPAAEIKQIWKAFDYRAGRRYQ</sequence>
<dbReference type="EMBL" id="JASCZI010272171">
    <property type="protein sequence ID" value="MED6220756.1"/>
    <property type="molecule type" value="Genomic_DNA"/>
</dbReference>
<evidence type="ECO:0000256" key="1">
    <source>
        <dbReference type="SAM" id="MobiDB-lite"/>
    </source>
</evidence>
<name>A0ABU6ZFM2_9FABA</name>
<dbReference type="Proteomes" id="UP001341840">
    <property type="component" value="Unassembled WGS sequence"/>
</dbReference>
<feature type="compositionally biased region" description="Low complexity" evidence="1">
    <location>
        <begin position="131"/>
        <end position="155"/>
    </location>
</feature>
<evidence type="ECO:0000313" key="3">
    <source>
        <dbReference type="Proteomes" id="UP001341840"/>
    </source>
</evidence>
<feature type="non-terminal residue" evidence="2">
    <location>
        <position position="1"/>
    </location>
</feature>
<protein>
    <submittedName>
        <fullName evidence="2">Uncharacterized protein</fullName>
    </submittedName>
</protein>
<feature type="compositionally biased region" description="Acidic residues" evidence="1">
    <location>
        <begin position="89"/>
        <end position="109"/>
    </location>
</feature>
<reference evidence="2 3" key="1">
    <citation type="journal article" date="2023" name="Plants (Basel)">
        <title>Bridging the Gap: Combining Genomics and Transcriptomics Approaches to Understand Stylosanthes scabra, an Orphan Legume from the Brazilian Caatinga.</title>
        <authorList>
            <person name="Ferreira-Neto J.R.C."/>
            <person name="da Silva M.D."/>
            <person name="Binneck E."/>
            <person name="de Melo N.F."/>
            <person name="da Silva R.H."/>
            <person name="de Melo A.L.T.M."/>
            <person name="Pandolfi V."/>
            <person name="Bustamante F.O."/>
            <person name="Brasileiro-Vidal A.C."/>
            <person name="Benko-Iseppon A.M."/>
        </authorList>
    </citation>
    <scope>NUCLEOTIDE SEQUENCE [LARGE SCALE GENOMIC DNA]</scope>
    <source>
        <tissue evidence="2">Leaves</tissue>
    </source>
</reference>
<evidence type="ECO:0000313" key="2">
    <source>
        <dbReference type="EMBL" id="MED6220756.1"/>
    </source>
</evidence>
<proteinExistence type="predicted"/>
<accession>A0ABU6ZFM2</accession>
<comment type="caution">
    <text evidence="2">The sequence shown here is derived from an EMBL/GenBank/DDBJ whole genome shotgun (WGS) entry which is preliminary data.</text>
</comment>
<feature type="region of interest" description="Disordered" evidence="1">
    <location>
        <begin position="1"/>
        <end position="20"/>
    </location>
</feature>
<keyword evidence="3" id="KW-1185">Reference proteome</keyword>
<gene>
    <name evidence="2" type="ORF">PIB30_047955</name>
</gene>
<feature type="region of interest" description="Disordered" evidence="1">
    <location>
        <begin position="89"/>
        <end position="182"/>
    </location>
</feature>
<organism evidence="2 3">
    <name type="scientific">Stylosanthes scabra</name>
    <dbReference type="NCBI Taxonomy" id="79078"/>
    <lineage>
        <taxon>Eukaryota</taxon>
        <taxon>Viridiplantae</taxon>
        <taxon>Streptophyta</taxon>
        <taxon>Embryophyta</taxon>
        <taxon>Tracheophyta</taxon>
        <taxon>Spermatophyta</taxon>
        <taxon>Magnoliopsida</taxon>
        <taxon>eudicotyledons</taxon>
        <taxon>Gunneridae</taxon>
        <taxon>Pentapetalae</taxon>
        <taxon>rosids</taxon>
        <taxon>fabids</taxon>
        <taxon>Fabales</taxon>
        <taxon>Fabaceae</taxon>
        <taxon>Papilionoideae</taxon>
        <taxon>50 kb inversion clade</taxon>
        <taxon>dalbergioids sensu lato</taxon>
        <taxon>Dalbergieae</taxon>
        <taxon>Pterocarpus clade</taxon>
        <taxon>Stylosanthes</taxon>
    </lineage>
</organism>
<feature type="region of interest" description="Disordered" evidence="1">
    <location>
        <begin position="38"/>
        <end position="71"/>
    </location>
</feature>
<feature type="compositionally biased region" description="Polar residues" evidence="1">
    <location>
        <begin position="163"/>
        <end position="182"/>
    </location>
</feature>